<dbReference type="GO" id="GO:0005675">
    <property type="term" value="C:transcription factor TFIIH holo complex"/>
    <property type="evidence" value="ECO:0007669"/>
    <property type="project" value="TreeGrafter"/>
</dbReference>
<organism evidence="10 11">
    <name type="scientific">Ostreococcus tauri</name>
    <name type="common">Marine green alga</name>
    <dbReference type="NCBI Taxonomy" id="70448"/>
    <lineage>
        <taxon>Eukaryota</taxon>
        <taxon>Viridiplantae</taxon>
        <taxon>Chlorophyta</taxon>
        <taxon>Mamiellophyceae</taxon>
        <taxon>Mamiellales</taxon>
        <taxon>Bathycoccaceae</taxon>
        <taxon>Ostreococcus</taxon>
    </lineage>
</organism>
<dbReference type="PANTHER" id="PTHR13152:SF0">
    <property type="entry name" value="GENERAL TRANSCRIPTION FACTOR IIH SUBUNIT 4"/>
    <property type="match status" value="1"/>
</dbReference>
<keyword evidence="7 8" id="KW-0539">Nucleus</keyword>
<feature type="domain" description="Transcription factor Tfb2 C-terminal" evidence="9">
    <location>
        <begin position="449"/>
        <end position="513"/>
    </location>
</feature>
<evidence type="ECO:0000256" key="3">
    <source>
        <dbReference type="ARBA" id="ARBA00022763"/>
    </source>
</evidence>
<reference evidence="11" key="1">
    <citation type="journal article" date="2006" name="Proc. Natl. Acad. Sci. U.S.A.">
        <title>Genome analysis of the smallest free-living eukaryote Ostreococcus tauri unveils many unique features.</title>
        <authorList>
            <person name="Derelle E."/>
            <person name="Ferraz C."/>
            <person name="Rombauts S."/>
            <person name="Rouze P."/>
            <person name="Worden A.Z."/>
            <person name="Robbens S."/>
            <person name="Partensky F."/>
            <person name="Degroeve S."/>
            <person name="Echeynie S."/>
            <person name="Cooke R."/>
            <person name="Saeys Y."/>
            <person name="Wuyts J."/>
            <person name="Jabbari K."/>
            <person name="Bowler C."/>
            <person name="Panaud O."/>
            <person name="Piegu B."/>
            <person name="Ball S.G."/>
            <person name="Ral J.-P."/>
            <person name="Bouget F.-Y."/>
            <person name="Piganeau G."/>
            <person name="De Baets B."/>
            <person name="Picard A."/>
            <person name="Delseny M."/>
            <person name="Demaille J."/>
            <person name="Van de Peer Y."/>
            <person name="Moreau H."/>
        </authorList>
    </citation>
    <scope>NUCLEOTIDE SEQUENCE [LARGE SCALE GENOMIC DNA]</scope>
    <source>
        <strain evidence="11">OTTH 0595 / CCAP 157/2 / RCC745</strain>
    </source>
</reference>
<gene>
    <name evidence="10" type="ORF">OT_ostta02g01170</name>
</gene>
<dbReference type="STRING" id="70448.A0A090M795"/>
<dbReference type="EMBL" id="CAID01000002">
    <property type="protein sequence ID" value="CEG00962.1"/>
    <property type="molecule type" value="Genomic_DNA"/>
</dbReference>
<dbReference type="AlphaFoldDB" id="A0A090M795"/>
<evidence type="ECO:0000256" key="4">
    <source>
        <dbReference type="ARBA" id="ARBA00023015"/>
    </source>
</evidence>
<evidence type="ECO:0000259" key="9">
    <source>
        <dbReference type="Pfam" id="PF18307"/>
    </source>
</evidence>
<dbReference type="Pfam" id="PF03849">
    <property type="entry name" value="Tfb2"/>
    <property type="match status" value="1"/>
</dbReference>
<evidence type="ECO:0000313" key="11">
    <source>
        <dbReference type="Proteomes" id="UP000009170"/>
    </source>
</evidence>
<dbReference type="Proteomes" id="UP000009170">
    <property type="component" value="Unassembled WGS sequence"/>
</dbReference>
<evidence type="ECO:0000256" key="1">
    <source>
        <dbReference type="ARBA" id="ARBA00004123"/>
    </source>
</evidence>
<dbReference type="InterPro" id="IPR040662">
    <property type="entry name" value="Tfb2_C"/>
</dbReference>
<dbReference type="KEGG" id="ota:OT_ostta02g01170"/>
<keyword evidence="5 8" id="KW-0804">Transcription</keyword>
<dbReference type="Pfam" id="PF18307">
    <property type="entry name" value="Tfb2_C"/>
    <property type="match status" value="1"/>
</dbReference>
<sequence length="526" mass="57483">MDVNGPSTSHARAHPSDGAFVTFLSTLKDDSLDELYESSVWAVLAALRACDAIGKQIVLRLSFVSGGSIAGAELERWIADGDAGRRATARALGRLSRVRAIERVVDGGEAREANAMEVDVGTRGRDFEEDLERGSFVGTIRVRPAFAAHVRRALERGFVGLDADGGGAEGGDDVVELEVEKKVPDRATLSAYAKSKWEDLLLTLTGASDAFSKPGSKVSGRLDAQALFRAAGLTTSDASGDKKARKRNAGVTAEGFRFLLTTAQEQVWVLLTQYIRDESRTASATSAISFLLRLTFQRPGRAYAMTGVLSDTEQDVVRDLTHLGLLYTFDVKKRWYYVPTLLSSGLSGGFASDDGDNRAMVSAEGHVIVETNYRVYAYTSSLVEMEILRLFTRADYRLPNLYVGMLTRESVQNALRAGVDAEQIVAYLRAHAHKQVRKKKPSVPGTVCDQIRLWARDMMRVRSDECVLYCDFPPVGGFYNAVVAEATKRGALLWRDDIGRKLTVRADAHEAMKPVVAALKQSLGDT</sequence>
<dbReference type="PANTHER" id="PTHR13152">
    <property type="entry name" value="TFIIH, POLYPEPTIDE 4"/>
    <property type="match status" value="1"/>
</dbReference>
<dbReference type="GO" id="GO:0003690">
    <property type="term" value="F:double-stranded DNA binding"/>
    <property type="evidence" value="ECO:0007669"/>
    <property type="project" value="TreeGrafter"/>
</dbReference>
<protein>
    <recommendedName>
        <fullName evidence="8">RNA polymerase II transcription factor B subunit 2</fullName>
    </recommendedName>
</protein>
<proteinExistence type="inferred from homology"/>
<evidence type="ECO:0000256" key="6">
    <source>
        <dbReference type="ARBA" id="ARBA00023204"/>
    </source>
</evidence>
<dbReference type="InterPro" id="IPR004598">
    <property type="entry name" value="TFIIH_p52/Tfb2"/>
</dbReference>
<keyword evidence="4 8" id="KW-0805">Transcription regulation</keyword>
<dbReference type="RefSeq" id="XP_022840702.1">
    <property type="nucleotide sequence ID" value="XM_022985008.1"/>
</dbReference>
<dbReference type="FunCoup" id="A0A090M795">
    <property type="interactions" value="1380"/>
</dbReference>
<evidence type="ECO:0000256" key="2">
    <source>
        <dbReference type="ARBA" id="ARBA00007132"/>
    </source>
</evidence>
<accession>A0A090M795</accession>
<name>A0A090M795_OSTTA</name>
<dbReference type="GO" id="GO:0001671">
    <property type="term" value="F:ATPase activator activity"/>
    <property type="evidence" value="ECO:0007669"/>
    <property type="project" value="InterPro"/>
</dbReference>
<comment type="similarity">
    <text evidence="2 8">Belongs to the TFB2 family.</text>
</comment>
<evidence type="ECO:0000256" key="8">
    <source>
        <dbReference type="RuleBase" id="RU364024"/>
    </source>
</evidence>
<keyword evidence="11" id="KW-1185">Reference proteome</keyword>
<evidence type="ECO:0000256" key="7">
    <source>
        <dbReference type="ARBA" id="ARBA00023242"/>
    </source>
</evidence>
<dbReference type="GO" id="GO:0000439">
    <property type="term" value="C:transcription factor TFIIH core complex"/>
    <property type="evidence" value="ECO:0007669"/>
    <property type="project" value="InterPro"/>
</dbReference>
<keyword evidence="3 8" id="KW-0227">DNA damage</keyword>
<comment type="function">
    <text evidence="8">Component of the general transcription and DNA repair factor IIH (TFIIH) core complex which is involved in general and transcription-coupled nucleotide excision repair (NER) of damaged DNA.</text>
</comment>
<keyword evidence="6 8" id="KW-0234">DNA repair</keyword>
<dbReference type="GO" id="GO:0006289">
    <property type="term" value="P:nucleotide-excision repair"/>
    <property type="evidence" value="ECO:0007669"/>
    <property type="project" value="InterPro"/>
</dbReference>
<dbReference type="InParanoid" id="A0A090M795"/>
<dbReference type="Gene3D" id="3.30.70.2610">
    <property type="match status" value="1"/>
</dbReference>
<dbReference type="OrthoDB" id="364513at2759"/>
<comment type="caution">
    <text evidence="10">The sequence shown here is derived from an EMBL/GenBank/DDBJ whole genome shotgun (WGS) entry which is preliminary data.</text>
</comment>
<comment type="subcellular location">
    <subcellularLocation>
        <location evidence="1 8">Nucleus</location>
    </subcellularLocation>
</comment>
<evidence type="ECO:0000256" key="5">
    <source>
        <dbReference type="ARBA" id="ARBA00023163"/>
    </source>
</evidence>
<reference evidence="10 11" key="2">
    <citation type="journal article" date="2014" name="BMC Genomics">
        <title>An improved genome of the model marine alga Ostreococcus tauri unfolds by assessing Illumina de novo assemblies.</title>
        <authorList>
            <person name="Blanc-Mathieu R."/>
            <person name="Verhelst B."/>
            <person name="Derelle E."/>
            <person name="Rombauts S."/>
            <person name="Bouget F.Y."/>
            <person name="Carre I."/>
            <person name="Chateau A."/>
            <person name="Eyre-Walker A."/>
            <person name="Grimsley N."/>
            <person name="Moreau H."/>
            <person name="Piegu B."/>
            <person name="Rivals E."/>
            <person name="Schackwitz W."/>
            <person name="Van de Peer Y."/>
            <person name="Piganeau G."/>
        </authorList>
    </citation>
    <scope>NUCLEOTIDE SEQUENCE [LARGE SCALE GENOMIC DNA]</scope>
    <source>
        <strain evidence="11">OTTH 0595 / CCAP 157/2 / RCC745</strain>
    </source>
</reference>
<evidence type="ECO:0000313" key="10">
    <source>
        <dbReference type="EMBL" id="CEG00962.1"/>
    </source>
</evidence>
<dbReference type="GeneID" id="34945585"/>